<protein>
    <submittedName>
        <fullName evidence="4">NAD(P)/FAD-dependent oxidoreductase</fullName>
    </submittedName>
</protein>
<name>A0ABW5N7E3_9FLAO</name>
<evidence type="ECO:0000256" key="1">
    <source>
        <dbReference type="ARBA" id="ARBA00022630"/>
    </source>
</evidence>
<dbReference type="PRINTS" id="PR00469">
    <property type="entry name" value="PNDRDTASEII"/>
</dbReference>
<evidence type="ECO:0000313" key="5">
    <source>
        <dbReference type="Proteomes" id="UP001597459"/>
    </source>
</evidence>
<dbReference type="InterPro" id="IPR050097">
    <property type="entry name" value="Ferredoxin-NADP_redctase_2"/>
</dbReference>
<dbReference type="PRINTS" id="PR00368">
    <property type="entry name" value="FADPNR"/>
</dbReference>
<keyword evidence="2" id="KW-0560">Oxidoreductase</keyword>
<accession>A0ABW5N7E3</accession>
<dbReference type="Pfam" id="PF07992">
    <property type="entry name" value="Pyr_redox_2"/>
    <property type="match status" value="1"/>
</dbReference>
<comment type="caution">
    <text evidence="4">The sequence shown here is derived from an EMBL/GenBank/DDBJ whole genome shotgun (WGS) entry which is preliminary data.</text>
</comment>
<dbReference type="EMBL" id="JBHULX010000004">
    <property type="protein sequence ID" value="MFD2590523.1"/>
    <property type="molecule type" value="Genomic_DNA"/>
</dbReference>
<feature type="domain" description="FAD/NAD(P)-binding" evidence="3">
    <location>
        <begin position="7"/>
        <end position="285"/>
    </location>
</feature>
<organism evidence="4 5">
    <name type="scientific">Aquimarina hainanensis</name>
    <dbReference type="NCBI Taxonomy" id="1578017"/>
    <lineage>
        <taxon>Bacteria</taxon>
        <taxon>Pseudomonadati</taxon>
        <taxon>Bacteroidota</taxon>
        <taxon>Flavobacteriia</taxon>
        <taxon>Flavobacteriales</taxon>
        <taxon>Flavobacteriaceae</taxon>
        <taxon>Aquimarina</taxon>
    </lineage>
</organism>
<dbReference type="Gene3D" id="3.50.50.60">
    <property type="entry name" value="FAD/NAD(P)-binding domain"/>
    <property type="match status" value="2"/>
</dbReference>
<evidence type="ECO:0000259" key="3">
    <source>
        <dbReference type="Pfam" id="PF07992"/>
    </source>
</evidence>
<dbReference type="PANTHER" id="PTHR48105">
    <property type="entry name" value="THIOREDOXIN REDUCTASE 1-RELATED-RELATED"/>
    <property type="match status" value="1"/>
</dbReference>
<gene>
    <name evidence="4" type="ORF">ACFSTE_06730</name>
</gene>
<keyword evidence="5" id="KW-1185">Reference proteome</keyword>
<dbReference type="Proteomes" id="UP001597459">
    <property type="component" value="Unassembled WGS sequence"/>
</dbReference>
<dbReference type="InterPro" id="IPR023753">
    <property type="entry name" value="FAD/NAD-binding_dom"/>
</dbReference>
<reference evidence="5" key="1">
    <citation type="journal article" date="2019" name="Int. J. Syst. Evol. Microbiol.">
        <title>The Global Catalogue of Microorganisms (GCM) 10K type strain sequencing project: providing services to taxonomists for standard genome sequencing and annotation.</title>
        <authorList>
            <consortium name="The Broad Institute Genomics Platform"/>
            <consortium name="The Broad Institute Genome Sequencing Center for Infectious Disease"/>
            <person name="Wu L."/>
            <person name="Ma J."/>
        </authorList>
    </citation>
    <scope>NUCLEOTIDE SEQUENCE [LARGE SCALE GENOMIC DNA]</scope>
    <source>
        <strain evidence="5">KCTC 42423</strain>
    </source>
</reference>
<keyword evidence="1" id="KW-0285">Flavoprotein</keyword>
<dbReference type="InterPro" id="IPR036188">
    <property type="entry name" value="FAD/NAD-bd_sf"/>
</dbReference>
<dbReference type="SUPFAM" id="SSF51905">
    <property type="entry name" value="FAD/NAD(P)-binding domain"/>
    <property type="match status" value="1"/>
</dbReference>
<sequence length="308" mass="33673">MNYEKQFDVIIIGGSYAGLSAAMTLGRALRNVLVIDSGTPCNRNTPFSHNFLTQDGVPPQEISRIAKEQVLQYPTIAFYEGIAIEGTQTSEGFEILTSCRQHFKSKKLIFATGLQDQLPKIEGFTPCWGVSILHCPYCHGYEVKHQKTAIIANGETAFELTKMISNWTKEITIFTNGVCMLSDKQIAILSNLDITIIESPIQEIKHTDGFLKSIKTENGTSIVLSVAYTRLPATQQCNIPQTLACSLTEEGKIEVNESLQTTNSGIWACGDCSSFRSVPTAVYTGAIAGKSVNKILTEEAFTPTASLT</sequence>
<evidence type="ECO:0000313" key="4">
    <source>
        <dbReference type="EMBL" id="MFD2590523.1"/>
    </source>
</evidence>
<proteinExistence type="predicted"/>
<evidence type="ECO:0000256" key="2">
    <source>
        <dbReference type="ARBA" id="ARBA00023002"/>
    </source>
</evidence>
<dbReference type="RefSeq" id="WP_378257479.1">
    <property type="nucleotide sequence ID" value="NZ_JBHSJV010000001.1"/>
</dbReference>